<dbReference type="Pfam" id="PF09294">
    <property type="entry name" value="Interfer-bind"/>
    <property type="match status" value="1"/>
</dbReference>
<keyword evidence="9" id="KW-0094">Blood coagulation</keyword>
<feature type="chain" id="PRO_5044662838" description="Tissue factor" evidence="18">
    <location>
        <begin position="21"/>
        <end position="762"/>
    </location>
</feature>
<organism evidence="21">
    <name type="scientific">Xenopus tropicalis</name>
    <name type="common">Western clawed frog</name>
    <name type="synonym">Silurana tropicalis</name>
    <dbReference type="NCBI Taxonomy" id="8364"/>
    <lineage>
        <taxon>Eukaryota</taxon>
        <taxon>Metazoa</taxon>
        <taxon>Chordata</taxon>
        <taxon>Craniata</taxon>
        <taxon>Vertebrata</taxon>
        <taxon>Euteleostomi</taxon>
        <taxon>Amphibia</taxon>
        <taxon>Batrachia</taxon>
        <taxon>Anura</taxon>
        <taxon>Pipoidea</taxon>
        <taxon>Pipidae</taxon>
        <taxon>Xenopodinae</taxon>
        <taxon>Xenopus</taxon>
        <taxon>Silurana</taxon>
    </lineage>
</organism>
<comment type="similarity">
    <text evidence="4">Belongs to the tissue factor family.</text>
</comment>
<keyword evidence="17" id="KW-0812">Transmembrane</keyword>
<dbReference type="GO" id="GO:0019221">
    <property type="term" value="P:cytokine-mediated signaling pathway"/>
    <property type="evidence" value="ECO:0000318"/>
    <property type="project" value="GO_Central"/>
</dbReference>
<feature type="domain" description="Interferon/interleukin receptor" evidence="20">
    <location>
        <begin position="124"/>
        <end position="211"/>
    </location>
</feature>
<evidence type="ECO:0000256" key="12">
    <source>
        <dbReference type="ARBA" id="ARBA00023157"/>
    </source>
</evidence>
<comment type="function">
    <text evidence="1">Initiates blood coagulation by forming a complex with circulating factor VII or VIIa. The [TF:VIIa] complex activates factors IX or X by specific limited proteolysis. TF plays a role in normal hemostasis by initiating the cell-surface assembly and propagation of the coagulation protease cascade.</text>
</comment>
<keyword evidence="17" id="KW-1133">Transmembrane helix</keyword>
<evidence type="ECO:0000256" key="6">
    <source>
        <dbReference type="ARBA" id="ARBA00018722"/>
    </source>
</evidence>
<evidence type="ECO:0000256" key="10">
    <source>
        <dbReference type="ARBA" id="ARBA00023136"/>
    </source>
</evidence>
<dbReference type="AlphaFoldDB" id="A0A803JDQ0"/>
<dbReference type="Reactome" id="R-XTR-912694">
    <property type="pathway name" value="Regulation of IFNA/IFNB signaling"/>
</dbReference>
<reference evidence="21" key="2">
    <citation type="submission" date="2021-03" db="UniProtKB">
        <authorList>
            <consortium name="Ensembl"/>
        </authorList>
    </citation>
    <scope>IDENTIFICATION</scope>
</reference>
<dbReference type="GO" id="GO:0004896">
    <property type="term" value="F:cytokine receptor activity"/>
    <property type="evidence" value="ECO:0000318"/>
    <property type="project" value="GO_Central"/>
</dbReference>
<keyword evidence="12" id="KW-1015">Disulfide bond</keyword>
<dbReference type="PRINTS" id="PR00346">
    <property type="entry name" value="TISSUEFACTOR"/>
</dbReference>
<dbReference type="RefSeq" id="XP_002938786.4">
    <property type="nucleotide sequence ID" value="XM_002938740.5"/>
</dbReference>
<dbReference type="Reactome" id="R-XTR-8854691">
    <property type="pathway name" value="Interleukin-20 family signaling"/>
</dbReference>
<evidence type="ECO:0000313" key="24">
    <source>
        <dbReference type="Xenbase" id="XB-GENE-6460978"/>
    </source>
</evidence>
<dbReference type="GO" id="GO:0005886">
    <property type="term" value="C:plasma membrane"/>
    <property type="evidence" value="ECO:0000318"/>
    <property type="project" value="GO_Central"/>
</dbReference>
<dbReference type="KEGG" id="xtr:100497960"/>
<proteinExistence type="inferred from homology"/>
<dbReference type="Reactome" id="R-XTR-6783783">
    <property type="pathway name" value="Interleukin-10 signaling"/>
</dbReference>
<dbReference type="FunFam" id="2.60.40.10:FF:000348">
    <property type="entry name" value="Interleukin 20 receptor subunit alpha"/>
    <property type="match status" value="1"/>
</dbReference>
<dbReference type="Xenbase" id="XB-GENE-6460978">
    <property type="gene designation" value="il22ra1"/>
</dbReference>
<evidence type="ECO:0000256" key="7">
    <source>
        <dbReference type="ARBA" id="ARBA00022696"/>
    </source>
</evidence>
<evidence type="ECO:0000256" key="17">
    <source>
        <dbReference type="SAM" id="Phobius"/>
    </source>
</evidence>
<gene>
    <name evidence="21 23 24" type="primary">il22ra1</name>
</gene>
<dbReference type="OrthoDB" id="9908819at2759"/>
<keyword evidence="11" id="KW-0564">Palmitate</keyword>
<evidence type="ECO:0000256" key="4">
    <source>
        <dbReference type="ARBA" id="ARBA00009197"/>
    </source>
</evidence>
<evidence type="ECO:0000256" key="5">
    <source>
        <dbReference type="ARBA" id="ARBA00011184"/>
    </source>
</evidence>
<sequence length="762" mass="87402">MKKGFYFLFFCFIYQNFSYGCKQFSRQNVTFQSVNFEFILQWDREDLREDVVFSVQYKRYGDKEWSIKHECQNISRTFCNLTNEIAGDVHELFEHEYYGRVRASSKYCHSDWVMSERVYPREHTHIGQPAVQYVKDVNSITIFVYTPYVPVKNKGGEPQSVQDLYHDMLFKYHVSLSIQEKHSMWQKSQADNKFEVTGLKPNTKYNGSVYILVENIRKSDIHTFVVQTLPDHSLFTLIVCGFAVSVLFLIIVLMYLSYRYVSLKGTKTPKSLVLSNIPAAHPMKPLKDYHLCSVSYAVSDTKELPADKNEPNDLQKPGEIAYKTQSQTTIRNFDSTFPKSSNCLQQSVDYGMVEERTVNKTSYLANPQTNLGKLGKPSLFPSNCSNQMDQSILLTAISNVDDGNQKMTERLRETTESFRSPKMFCFDEANSLRNQNENSLIHTVIVQDLLDLEEPKEQVEDLSILLSQDSTNHNEVTEVTEPAILPSVNTSYVFQCPLKNTQTDLQQRALSNIPAAHPMKPLKDYHLCSVLYAVSDTKEFPADKNEPNDLQKPGEIAYKTQSQTTIRNFDSTFPKSSNCLQQSVDYGMVEERTVNKTSYLANPQTNLGKLGKPSLFPSNCSNQMDQSFLLTAISNVDDGNQKMTERLRETTESFRSPKMFCFDEAKSLRNQNENSLIHTVIVQDLLDLEEPKEQVEDLSILLSQDSTNHNEVTEVTEPAILPSVNTSYVFQCPLKNTQTDLQQRVMVCQQPYRMQHCHVSKV</sequence>
<comment type="subunit">
    <text evidence="5">Interacts with HSPE; the interaction, inhibited by heparin, promotes the generation of activated factor X and activates coagulation in the presence of activated factor VII.</text>
</comment>
<evidence type="ECO:0000256" key="3">
    <source>
        <dbReference type="ARBA" id="ARBA00005399"/>
    </source>
</evidence>
<keyword evidence="8 18" id="KW-0732">Signal</keyword>
<evidence type="ECO:0000256" key="1">
    <source>
        <dbReference type="ARBA" id="ARBA00002201"/>
    </source>
</evidence>
<keyword evidence="13 23" id="KW-0675">Receptor</keyword>
<dbReference type="InterPro" id="IPR003961">
    <property type="entry name" value="FN3_dom"/>
</dbReference>
<keyword evidence="7" id="KW-0356">Hemostasis</keyword>
<keyword evidence="14" id="KW-0325">Glycoprotein</keyword>
<evidence type="ECO:0000256" key="16">
    <source>
        <dbReference type="ARBA" id="ARBA00031171"/>
    </source>
</evidence>
<protein>
    <recommendedName>
        <fullName evidence="6">Tissue factor</fullName>
    </recommendedName>
    <alternativeName>
        <fullName evidence="16">Coagulation factor III</fullName>
    </alternativeName>
</protein>
<evidence type="ECO:0000256" key="8">
    <source>
        <dbReference type="ARBA" id="ARBA00022729"/>
    </source>
</evidence>
<reference evidence="21" key="1">
    <citation type="journal article" date="2010" name="Science">
        <title>The genome of the Western clawed frog Xenopus tropicalis.</title>
        <authorList>
            <person name="Hellsten U."/>
            <person name="Harland R.M."/>
            <person name="Gilchrist M.J."/>
            <person name="Hendrix D."/>
            <person name="Jurka J."/>
            <person name="Kapitonov V."/>
            <person name="Ovcharenko I."/>
            <person name="Putnam N.H."/>
            <person name="Shu S."/>
            <person name="Taher L."/>
            <person name="Blitz I.L."/>
            <person name="Blumberg B."/>
            <person name="Dichmann D.S."/>
            <person name="Dubchak I."/>
            <person name="Amaya E."/>
            <person name="Detter J.C."/>
            <person name="Fletcher R."/>
            <person name="Gerhard D.S."/>
            <person name="Goodstein D."/>
            <person name="Graves T."/>
            <person name="Grigoriev I.V."/>
            <person name="Grimwood J."/>
            <person name="Kawashima T."/>
            <person name="Lindquist E."/>
            <person name="Lucas S.M."/>
            <person name="Mead P.E."/>
            <person name="Mitros T."/>
            <person name="Ogino H."/>
            <person name="Ohta Y."/>
            <person name="Poliakov A.V."/>
            <person name="Pollet N."/>
            <person name="Robert J."/>
            <person name="Salamov A."/>
            <person name="Sater A.K."/>
            <person name="Schmutz J."/>
            <person name="Terry A."/>
            <person name="Vize P.D."/>
            <person name="Warren W.C."/>
            <person name="Wells D."/>
            <person name="Wills A."/>
            <person name="Wilson R.K."/>
            <person name="Zimmerman L.B."/>
            <person name="Zorn A.M."/>
            <person name="Grainger R."/>
            <person name="Grammer T."/>
            <person name="Khokha M.K."/>
            <person name="Richardson P.M."/>
            <person name="Rokhsar D.S."/>
        </authorList>
    </citation>
    <scope>NUCLEOTIDE SEQUENCE [LARGE SCALE GENOMIC DNA]</scope>
    <source>
        <strain evidence="21">Nigerian</strain>
    </source>
</reference>
<dbReference type="GeneTree" id="ENSGT00940000161366"/>
<dbReference type="Ensembl" id="ENSXETT00000113699">
    <property type="protein sequence ID" value="ENSXETP00000106012"/>
    <property type="gene ID" value="ENSXETG00000048975"/>
</dbReference>
<evidence type="ECO:0000256" key="13">
    <source>
        <dbReference type="ARBA" id="ARBA00023170"/>
    </source>
</evidence>
<dbReference type="Reactome" id="R-XTR-449836">
    <property type="pathway name" value="Other interleukin signaling"/>
</dbReference>
<dbReference type="AGR" id="Xenbase:XB-GENE-6460978"/>
<evidence type="ECO:0000259" key="20">
    <source>
        <dbReference type="Pfam" id="PF09294"/>
    </source>
</evidence>
<dbReference type="PANTHER" id="PTHR20859:SF53">
    <property type="entry name" value="INTERLEUKIN-22 RECEPTOR SUBUNIT ALPHA-1"/>
    <property type="match status" value="1"/>
</dbReference>
<dbReference type="PANTHER" id="PTHR20859">
    <property type="entry name" value="INTERFERON/INTERLEUKIN RECEPTOR"/>
    <property type="match status" value="1"/>
</dbReference>
<evidence type="ECO:0000256" key="18">
    <source>
        <dbReference type="SAM" id="SignalP"/>
    </source>
</evidence>
<dbReference type="InterPro" id="IPR036116">
    <property type="entry name" value="FN3_sf"/>
</dbReference>
<keyword evidence="10 17" id="KW-0472">Membrane</keyword>
<dbReference type="InterPro" id="IPR015373">
    <property type="entry name" value="Interferon/interleukin_rcp_dom"/>
</dbReference>
<evidence type="ECO:0000256" key="9">
    <source>
        <dbReference type="ARBA" id="ARBA00023084"/>
    </source>
</evidence>
<evidence type="ECO:0000256" key="14">
    <source>
        <dbReference type="ARBA" id="ARBA00023180"/>
    </source>
</evidence>
<dbReference type="InterPro" id="IPR050650">
    <property type="entry name" value="Type-II_Cytokine-TF_Rcpt"/>
</dbReference>
<reference evidence="23" key="3">
    <citation type="submission" date="2025-04" db="UniProtKB">
        <authorList>
            <consortium name="RefSeq"/>
        </authorList>
    </citation>
    <scope>IDENTIFICATION</scope>
    <source>
        <strain evidence="23">Nigerian</strain>
        <tissue evidence="23">Liver and blood</tissue>
    </source>
</reference>
<dbReference type="SUPFAM" id="SSF49265">
    <property type="entry name" value="Fibronectin type III"/>
    <property type="match status" value="2"/>
</dbReference>
<dbReference type="PROSITE" id="PS51257">
    <property type="entry name" value="PROKAR_LIPOPROTEIN"/>
    <property type="match status" value="1"/>
</dbReference>
<keyword evidence="22" id="KW-1185">Reference proteome</keyword>
<dbReference type="Reactome" id="R-XTR-909733">
    <property type="pathway name" value="Interferon alpha/beta signaling"/>
</dbReference>
<evidence type="ECO:0000313" key="23">
    <source>
        <dbReference type="RefSeq" id="XP_002938786.4"/>
    </source>
</evidence>
<dbReference type="InterPro" id="IPR013783">
    <property type="entry name" value="Ig-like_fold"/>
</dbReference>
<keyword evidence="15" id="KW-0449">Lipoprotein</keyword>
<dbReference type="Gene3D" id="2.60.40.10">
    <property type="entry name" value="Immunoglobulins"/>
    <property type="match status" value="2"/>
</dbReference>
<accession>A0A803JDQ0</accession>
<dbReference type="GO" id="GO:0007596">
    <property type="term" value="P:blood coagulation"/>
    <property type="evidence" value="ECO:0007669"/>
    <property type="project" value="UniProtKB-KW"/>
</dbReference>
<dbReference type="GeneID" id="100497960"/>
<feature type="transmembrane region" description="Helical" evidence="17">
    <location>
        <begin position="234"/>
        <end position="258"/>
    </location>
</feature>
<evidence type="ECO:0000313" key="22">
    <source>
        <dbReference type="Proteomes" id="UP000008143"/>
    </source>
</evidence>
<evidence type="ECO:0000256" key="15">
    <source>
        <dbReference type="ARBA" id="ARBA00023288"/>
    </source>
</evidence>
<name>A0A803JDQ0_XENTR</name>
<evidence type="ECO:0000256" key="2">
    <source>
        <dbReference type="ARBA" id="ARBA00004370"/>
    </source>
</evidence>
<comment type="subcellular location">
    <subcellularLocation>
        <location evidence="2">Membrane</location>
    </subcellularLocation>
</comment>
<evidence type="ECO:0000313" key="21">
    <source>
        <dbReference type="Ensembl" id="ENSXETP00000106012"/>
    </source>
</evidence>
<dbReference type="InterPro" id="IPR001187">
    <property type="entry name" value="Tissue_factor"/>
</dbReference>
<comment type="similarity">
    <text evidence="3">Belongs to the type II cytokine receptor family.</text>
</comment>
<evidence type="ECO:0000256" key="11">
    <source>
        <dbReference type="ARBA" id="ARBA00023139"/>
    </source>
</evidence>
<dbReference type="Pfam" id="PF01108">
    <property type="entry name" value="Tissue_fac"/>
    <property type="match status" value="1"/>
</dbReference>
<dbReference type="CTD" id="58985"/>
<feature type="signal peptide" evidence="18">
    <location>
        <begin position="1"/>
        <end position="20"/>
    </location>
</feature>
<dbReference type="Proteomes" id="UP000008143">
    <property type="component" value="Chromosome 2"/>
</dbReference>
<evidence type="ECO:0000259" key="19">
    <source>
        <dbReference type="Pfam" id="PF01108"/>
    </source>
</evidence>
<feature type="domain" description="Fibronectin type-III" evidence="19">
    <location>
        <begin position="8"/>
        <end position="112"/>
    </location>
</feature>